<feature type="domain" description="PPM-type phosphatase" evidence="7">
    <location>
        <begin position="215"/>
        <end position="672"/>
    </location>
</feature>
<keyword evidence="2" id="KW-0378">Hydrolase</keyword>
<dbReference type="EC" id="3.1.3.16" evidence="1"/>
<proteinExistence type="predicted"/>
<evidence type="ECO:0000313" key="8">
    <source>
        <dbReference type="EMBL" id="CAA7406648.1"/>
    </source>
</evidence>
<gene>
    <name evidence="8" type="ORF">SI8410_13017326</name>
</gene>
<organism evidence="8 9">
    <name type="scientific">Spirodela intermedia</name>
    <name type="common">Intermediate duckweed</name>
    <dbReference type="NCBI Taxonomy" id="51605"/>
    <lineage>
        <taxon>Eukaryota</taxon>
        <taxon>Viridiplantae</taxon>
        <taxon>Streptophyta</taxon>
        <taxon>Embryophyta</taxon>
        <taxon>Tracheophyta</taxon>
        <taxon>Spermatophyta</taxon>
        <taxon>Magnoliopsida</taxon>
        <taxon>Liliopsida</taxon>
        <taxon>Araceae</taxon>
        <taxon>Lemnoideae</taxon>
        <taxon>Spirodela</taxon>
    </lineage>
</organism>
<keyword evidence="3" id="KW-0904">Protein phosphatase</keyword>
<protein>
    <recommendedName>
        <fullName evidence="1">protein-serine/threonine phosphatase</fullName>
        <ecNumber evidence="1">3.1.3.16</ecNumber>
    </recommendedName>
</protein>
<dbReference type="SUPFAM" id="SSF81606">
    <property type="entry name" value="PP2C-like"/>
    <property type="match status" value="1"/>
</dbReference>
<accession>A0A7I8LBK5</accession>
<comment type="catalytic activity">
    <reaction evidence="5">
        <text>O-phospho-L-threonyl-[protein] + H2O = L-threonyl-[protein] + phosphate</text>
        <dbReference type="Rhea" id="RHEA:47004"/>
        <dbReference type="Rhea" id="RHEA-COMP:11060"/>
        <dbReference type="Rhea" id="RHEA-COMP:11605"/>
        <dbReference type="ChEBI" id="CHEBI:15377"/>
        <dbReference type="ChEBI" id="CHEBI:30013"/>
        <dbReference type="ChEBI" id="CHEBI:43474"/>
        <dbReference type="ChEBI" id="CHEBI:61977"/>
        <dbReference type="EC" id="3.1.3.16"/>
    </reaction>
</comment>
<dbReference type="SMART" id="SM00332">
    <property type="entry name" value="PP2Cc"/>
    <property type="match status" value="1"/>
</dbReference>
<evidence type="ECO:0000256" key="1">
    <source>
        <dbReference type="ARBA" id="ARBA00013081"/>
    </source>
</evidence>
<evidence type="ECO:0000256" key="4">
    <source>
        <dbReference type="ARBA" id="ARBA00047761"/>
    </source>
</evidence>
<evidence type="ECO:0000256" key="5">
    <source>
        <dbReference type="ARBA" id="ARBA00048336"/>
    </source>
</evidence>
<feature type="compositionally biased region" description="Low complexity" evidence="6">
    <location>
        <begin position="45"/>
        <end position="61"/>
    </location>
</feature>
<dbReference type="InterPro" id="IPR001932">
    <property type="entry name" value="PPM-type_phosphatase-like_dom"/>
</dbReference>
<dbReference type="InterPro" id="IPR036457">
    <property type="entry name" value="PPM-type-like_dom_sf"/>
</dbReference>
<feature type="region of interest" description="Disordered" evidence="6">
    <location>
        <begin position="1"/>
        <end position="89"/>
    </location>
</feature>
<feature type="compositionally biased region" description="Basic and acidic residues" evidence="6">
    <location>
        <begin position="17"/>
        <end position="36"/>
    </location>
</feature>
<name>A0A7I8LBK5_SPIIN</name>
<dbReference type="Proteomes" id="UP000663760">
    <property type="component" value="Chromosome 13"/>
</dbReference>
<dbReference type="AlphaFoldDB" id="A0A7I8LBK5"/>
<reference evidence="8" key="1">
    <citation type="submission" date="2020-02" db="EMBL/GenBank/DDBJ databases">
        <authorList>
            <person name="Scholz U."/>
            <person name="Mascher M."/>
            <person name="Fiebig A."/>
        </authorList>
    </citation>
    <scope>NUCLEOTIDE SEQUENCE</scope>
</reference>
<dbReference type="InterPro" id="IPR015655">
    <property type="entry name" value="PP2C"/>
</dbReference>
<dbReference type="Pfam" id="PF00481">
    <property type="entry name" value="PP2C"/>
    <property type="match status" value="2"/>
</dbReference>
<feature type="compositionally biased region" description="Polar residues" evidence="6">
    <location>
        <begin position="1"/>
        <end position="16"/>
    </location>
</feature>
<dbReference type="OrthoDB" id="420076at2759"/>
<dbReference type="CDD" id="cd00143">
    <property type="entry name" value="PP2Cc"/>
    <property type="match status" value="1"/>
</dbReference>
<sequence>MGNGFSSSVLFSARQSRTAEGRRSIVDSWMREDETQGHSFRYVRRSSSSPRRSSAASSSSRRLGRQDSVPRRTIGAISGAVVSGNSSTRPIHIRAQTFRDESAASPAPSNPPGFEGSCSFSAAPLQLSSPAATAVSSVPVDRSVSLPGHIGRGELSELRDSCGVPLSASPASKIDERKSRGVFPVSDYPLVRRASLFLRRGFSERIRPLSIPVRDRQRSFMQWGHSKAGEDRVHVVVSEEHRWLFVGIYDGFNGSDTAEFLVASLYRSLSNQLEGLCGGNVQELQDSGRSMSEEEAVGLRRELSLLQSSKIERPLHDFLADRKDDQVPRASDSISNCFMFLPWNLTNRFGRRQRQRHRMEFLQWRRGEEGQYKATGEATSQERGKTWKPNHAVDHGLVLEALSRALEITEVEYLERLDIEIRQNPELALTGSCVLIVLMRDEDVYVMNVGDSRAIIAQHRPAVVVAGRSEREENSKDVFTSEEDIVEEVGCGVQREHPAMELVALQLSTDHSTSIEDEVRRIREEHPDDSKCVVNNKVKGRLRVTRAFGAGYLKQPKWNDGLLEIFRSEYIGTAPYISSSPSLCHHKLCQSDQFLVLSSDGLYQYLTNEEVVSHVKTFMERFPDGDPAQSLIKEVIVRAANKAGMDFNELLGVPQGDRRKYHDDVSVIVVSLEGRMWESSR</sequence>
<comment type="catalytic activity">
    <reaction evidence="4">
        <text>O-phospho-L-seryl-[protein] + H2O = L-seryl-[protein] + phosphate</text>
        <dbReference type="Rhea" id="RHEA:20629"/>
        <dbReference type="Rhea" id="RHEA-COMP:9863"/>
        <dbReference type="Rhea" id="RHEA-COMP:11604"/>
        <dbReference type="ChEBI" id="CHEBI:15377"/>
        <dbReference type="ChEBI" id="CHEBI:29999"/>
        <dbReference type="ChEBI" id="CHEBI:43474"/>
        <dbReference type="ChEBI" id="CHEBI:83421"/>
        <dbReference type="EC" id="3.1.3.16"/>
    </reaction>
</comment>
<evidence type="ECO:0000256" key="2">
    <source>
        <dbReference type="ARBA" id="ARBA00022801"/>
    </source>
</evidence>
<evidence type="ECO:0000313" key="9">
    <source>
        <dbReference type="Proteomes" id="UP000663760"/>
    </source>
</evidence>
<dbReference type="PANTHER" id="PTHR13832">
    <property type="entry name" value="PROTEIN PHOSPHATASE 2C"/>
    <property type="match status" value="1"/>
</dbReference>
<dbReference type="GO" id="GO:0004722">
    <property type="term" value="F:protein serine/threonine phosphatase activity"/>
    <property type="evidence" value="ECO:0007669"/>
    <property type="project" value="UniProtKB-EC"/>
</dbReference>
<evidence type="ECO:0000256" key="6">
    <source>
        <dbReference type="SAM" id="MobiDB-lite"/>
    </source>
</evidence>
<dbReference type="Gene3D" id="3.60.40.10">
    <property type="entry name" value="PPM-type phosphatase domain"/>
    <property type="match status" value="1"/>
</dbReference>
<evidence type="ECO:0000259" key="7">
    <source>
        <dbReference type="PROSITE" id="PS51746"/>
    </source>
</evidence>
<dbReference type="EMBL" id="LR746276">
    <property type="protein sequence ID" value="CAA7406648.1"/>
    <property type="molecule type" value="Genomic_DNA"/>
</dbReference>
<evidence type="ECO:0000256" key="3">
    <source>
        <dbReference type="ARBA" id="ARBA00022912"/>
    </source>
</evidence>
<keyword evidence="9" id="KW-1185">Reference proteome</keyword>
<dbReference type="PANTHER" id="PTHR13832:SF301">
    <property type="entry name" value="PROTEIN PHOSPHATASE 2C 29"/>
    <property type="match status" value="1"/>
</dbReference>
<dbReference type="PROSITE" id="PS51746">
    <property type="entry name" value="PPM_2"/>
    <property type="match status" value="1"/>
</dbReference>